<evidence type="ECO:0000313" key="3">
    <source>
        <dbReference type="Proteomes" id="UP000186890"/>
    </source>
</evidence>
<dbReference type="InterPro" id="IPR010982">
    <property type="entry name" value="Lambda_DNA-bd_dom_sf"/>
</dbReference>
<dbReference type="SUPFAM" id="SSF47413">
    <property type="entry name" value="lambda repressor-like DNA-binding domains"/>
    <property type="match status" value="1"/>
</dbReference>
<dbReference type="AlphaFoldDB" id="A0A1Q8E675"/>
<dbReference type="OrthoDB" id="4427456at2"/>
<reference evidence="3" key="1">
    <citation type="submission" date="2016-12" db="EMBL/GenBank/DDBJ databases">
        <authorList>
            <person name="Gulvik C.A."/>
        </authorList>
    </citation>
    <scope>NUCLEOTIDE SEQUENCE [LARGE SCALE GENOMIC DNA]</scope>
    <source>
        <strain evidence="3">NED12-00049-6B</strain>
    </source>
</reference>
<comment type="caution">
    <text evidence="2">The sequence shown here is derived from an EMBL/GenBank/DDBJ whole genome shotgun (WGS) entry which is preliminary data.</text>
</comment>
<dbReference type="EMBL" id="MSJM01000007">
    <property type="protein sequence ID" value="OLF47292.1"/>
    <property type="molecule type" value="Genomic_DNA"/>
</dbReference>
<accession>A0A1Q8E675</accession>
<organism evidence="2 3">
    <name type="scientific">Streptococcus cuniculi</name>
    <dbReference type="NCBI Taxonomy" id="1432788"/>
    <lineage>
        <taxon>Bacteria</taxon>
        <taxon>Bacillati</taxon>
        <taxon>Bacillota</taxon>
        <taxon>Bacilli</taxon>
        <taxon>Lactobacillales</taxon>
        <taxon>Streptococcaceae</taxon>
        <taxon>Streptococcus</taxon>
    </lineage>
</organism>
<feature type="domain" description="HTH cro/C1-type" evidence="1">
    <location>
        <begin position="16"/>
        <end position="59"/>
    </location>
</feature>
<evidence type="ECO:0000259" key="1">
    <source>
        <dbReference type="PROSITE" id="PS50943"/>
    </source>
</evidence>
<keyword evidence="3" id="KW-1185">Reference proteome</keyword>
<dbReference type="GO" id="GO:0003677">
    <property type="term" value="F:DNA binding"/>
    <property type="evidence" value="ECO:0007669"/>
    <property type="project" value="InterPro"/>
</dbReference>
<dbReference type="RefSeq" id="WP_075105293.1">
    <property type="nucleotide sequence ID" value="NZ_MSJM01000007.1"/>
</dbReference>
<protein>
    <recommendedName>
        <fullName evidence="1">HTH cro/C1-type domain-containing protein</fullName>
    </recommendedName>
</protein>
<dbReference type="Pfam" id="PF01381">
    <property type="entry name" value="HTH_3"/>
    <property type="match status" value="1"/>
</dbReference>
<name>A0A1Q8E675_9STRE</name>
<dbReference type="Gene3D" id="1.10.260.40">
    <property type="entry name" value="lambda repressor-like DNA-binding domains"/>
    <property type="match status" value="1"/>
</dbReference>
<evidence type="ECO:0000313" key="2">
    <source>
        <dbReference type="EMBL" id="OLF47292.1"/>
    </source>
</evidence>
<dbReference type="PROSITE" id="PS50943">
    <property type="entry name" value="HTH_CROC1"/>
    <property type="match status" value="1"/>
</dbReference>
<gene>
    <name evidence="2" type="ORF">BU202_08170</name>
</gene>
<dbReference type="InterPro" id="IPR001387">
    <property type="entry name" value="Cro/C1-type_HTH"/>
</dbReference>
<dbReference type="CDD" id="cd00093">
    <property type="entry name" value="HTH_XRE"/>
    <property type="match status" value="1"/>
</dbReference>
<proteinExistence type="predicted"/>
<dbReference type="Proteomes" id="UP000186890">
    <property type="component" value="Unassembled WGS sequence"/>
</dbReference>
<dbReference type="SMART" id="SM00530">
    <property type="entry name" value="HTH_XRE"/>
    <property type="match status" value="1"/>
</dbReference>
<sequence length="101" mass="12292">MTIAEKIEYILQVTYWTQQQLADKIGVKQTTISKWKRGRVVRDKYIDKIEQLYNQARRLQWDREQLKPKPIPKQKVVGEVLSERGKIVLIFPWYSYQKKRR</sequence>